<reference evidence="7 8" key="1">
    <citation type="journal article" date="2015" name="Microbes Environ.">
        <title>Distribution and evolution of nitrogen fixation genes in the phylum bacteroidetes.</title>
        <authorList>
            <person name="Inoue J."/>
            <person name="Oshima K."/>
            <person name="Suda W."/>
            <person name="Sakamoto M."/>
            <person name="Iino T."/>
            <person name="Noda S."/>
            <person name="Hongoh Y."/>
            <person name="Hattori M."/>
            <person name="Ohkuma M."/>
        </authorList>
    </citation>
    <scope>NUCLEOTIDE SEQUENCE [LARGE SCALE GENOMIC DNA]</scope>
    <source>
        <strain evidence="7">JCM 15548</strain>
    </source>
</reference>
<dbReference type="GO" id="GO:0060003">
    <property type="term" value="P:copper ion export"/>
    <property type="evidence" value="ECO:0007669"/>
    <property type="project" value="TreeGrafter"/>
</dbReference>
<dbReference type="Gene3D" id="1.10.287.470">
    <property type="entry name" value="Helix hairpin bin"/>
    <property type="match status" value="1"/>
</dbReference>
<name>A0A0E9LQZ6_9BACT</name>
<evidence type="ECO:0000259" key="6">
    <source>
        <dbReference type="Pfam" id="PF25975"/>
    </source>
</evidence>
<dbReference type="STRING" id="1236989.JCM15548_14511"/>
<evidence type="ECO:0000256" key="4">
    <source>
        <dbReference type="SAM" id="SignalP"/>
    </source>
</evidence>
<dbReference type="GO" id="GO:0022857">
    <property type="term" value="F:transmembrane transporter activity"/>
    <property type="evidence" value="ECO:0007669"/>
    <property type="project" value="InterPro"/>
</dbReference>
<feature type="chain" id="PRO_5002428523" evidence="4">
    <location>
        <begin position="18"/>
        <end position="427"/>
    </location>
</feature>
<dbReference type="InterPro" id="IPR058649">
    <property type="entry name" value="CzcB_C"/>
</dbReference>
<dbReference type="Pfam" id="PF25973">
    <property type="entry name" value="BSH_CzcB"/>
    <property type="match status" value="1"/>
</dbReference>
<proteinExistence type="inferred from homology"/>
<sequence>MKIKILVIALLSLVYVACNNSNSHEGHNHEVESHEGHNHVDQDDHEGHNHDEDSHEGHDHGDHEGHDHGEESLEKNDHSDEESSHTDEISFTKEQAQMAGLTTESITSGTFHQVIKTSGKIQASQGDEATLVATSNGIVSFVNPSIAEGDYVKSGEVIITVSAKQILNGDPVEKAKIAFETAEKEMKRADELIGDQIISVKEYEQIKMRYETAKTTYQAQSTNSSVNGVNIASPISGYIKNRLVAQGEYVSVGQSITTISQNQKLQLKAEVSEKNYKSLKNISNANFKTAYDNTLYKLSDLNGRLLSYGRTSGQQSFYVPITFEFDNKGDLIPGSFTEIYLIANPQTNVITAPVSSLTEEQGLYFAYIQVEEEIFKKQEVTLGQNDGERVHILSGLKEGDKVVTNGVYQVKLAATSSVMPEGHGHNH</sequence>
<dbReference type="Pfam" id="PF25975">
    <property type="entry name" value="CzcB_C"/>
    <property type="match status" value="1"/>
</dbReference>
<evidence type="ECO:0000256" key="1">
    <source>
        <dbReference type="ARBA" id="ARBA00009477"/>
    </source>
</evidence>
<dbReference type="GO" id="GO:0015679">
    <property type="term" value="P:plasma membrane copper ion transport"/>
    <property type="evidence" value="ECO:0007669"/>
    <property type="project" value="TreeGrafter"/>
</dbReference>
<dbReference type="InterPro" id="IPR006143">
    <property type="entry name" value="RND_pump_MFP"/>
</dbReference>
<keyword evidence="4" id="KW-0732">Signal</keyword>
<dbReference type="PANTHER" id="PTHR30097">
    <property type="entry name" value="CATION EFFLUX SYSTEM PROTEIN CUSB"/>
    <property type="match status" value="1"/>
</dbReference>
<evidence type="ECO:0000313" key="7">
    <source>
        <dbReference type="EMBL" id="GAO27669.1"/>
    </source>
</evidence>
<dbReference type="AlphaFoldDB" id="A0A0E9LQZ6"/>
<keyword evidence="2" id="KW-0813">Transport</keyword>
<feature type="region of interest" description="Disordered" evidence="3">
    <location>
        <begin position="25"/>
        <end position="88"/>
    </location>
</feature>
<dbReference type="GO" id="GO:0016020">
    <property type="term" value="C:membrane"/>
    <property type="evidence" value="ECO:0007669"/>
    <property type="project" value="InterPro"/>
</dbReference>
<comment type="caution">
    <text evidence="7">The sequence shown here is derived from an EMBL/GenBank/DDBJ whole genome shotgun (WGS) entry which is preliminary data.</text>
</comment>
<dbReference type="RefSeq" id="WP_062128629.1">
    <property type="nucleotide sequence ID" value="NZ_BAZW01000083.1"/>
</dbReference>
<evidence type="ECO:0000256" key="2">
    <source>
        <dbReference type="ARBA" id="ARBA00022448"/>
    </source>
</evidence>
<dbReference type="Gene3D" id="2.40.420.20">
    <property type="match status" value="1"/>
</dbReference>
<dbReference type="NCBIfam" id="TIGR01730">
    <property type="entry name" value="RND_mfp"/>
    <property type="match status" value="1"/>
</dbReference>
<keyword evidence="8" id="KW-1185">Reference proteome</keyword>
<dbReference type="EMBL" id="BAZW01000083">
    <property type="protein sequence ID" value="GAO27669.1"/>
    <property type="molecule type" value="Genomic_DNA"/>
</dbReference>
<evidence type="ECO:0000313" key="8">
    <source>
        <dbReference type="Proteomes" id="UP000032900"/>
    </source>
</evidence>
<dbReference type="InterPro" id="IPR058647">
    <property type="entry name" value="BSH_CzcB-like"/>
</dbReference>
<organism evidence="7 8">
    <name type="scientific">Geofilum rubicundum JCM 15548</name>
    <dbReference type="NCBI Taxonomy" id="1236989"/>
    <lineage>
        <taxon>Bacteria</taxon>
        <taxon>Pseudomonadati</taxon>
        <taxon>Bacteroidota</taxon>
        <taxon>Bacteroidia</taxon>
        <taxon>Marinilabiliales</taxon>
        <taxon>Marinilabiliaceae</taxon>
        <taxon>Geofilum</taxon>
    </lineage>
</organism>
<dbReference type="GO" id="GO:0030313">
    <property type="term" value="C:cell envelope"/>
    <property type="evidence" value="ECO:0007669"/>
    <property type="project" value="TreeGrafter"/>
</dbReference>
<evidence type="ECO:0000259" key="5">
    <source>
        <dbReference type="Pfam" id="PF25973"/>
    </source>
</evidence>
<dbReference type="OrthoDB" id="9809068at2"/>
<feature type="domain" description="CzcB-like barrel-sandwich hybrid" evidence="5">
    <location>
        <begin position="129"/>
        <end position="260"/>
    </location>
</feature>
<evidence type="ECO:0000256" key="3">
    <source>
        <dbReference type="SAM" id="MobiDB-lite"/>
    </source>
</evidence>
<dbReference type="InterPro" id="IPR051909">
    <property type="entry name" value="MFP_Cation_Efflux"/>
</dbReference>
<dbReference type="SUPFAM" id="SSF111369">
    <property type="entry name" value="HlyD-like secretion proteins"/>
    <property type="match status" value="1"/>
</dbReference>
<accession>A0A0E9LQZ6</accession>
<feature type="domain" description="CzcB-like C-terminal circularly permuted SH3-like" evidence="6">
    <location>
        <begin position="372"/>
        <end position="411"/>
    </location>
</feature>
<dbReference type="Gene3D" id="2.40.50.100">
    <property type="match status" value="1"/>
</dbReference>
<gene>
    <name evidence="7" type="ORF">JCM15548_14511</name>
</gene>
<feature type="signal peptide" evidence="4">
    <location>
        <begin position="1"/>
        <end position="17"/>
    </location>
</feature>
<comment type="similarity">
    <text evidence="1">Belongs to the membrane fusion protein (MFP) (TC 8.A.1) family.</text>
</comment>
<protein>
    <submittedName>
        <fullName evidence="7">Cation efflux system protein</fullName>
    </submittedName>
</protein>
<dbReference type="Proteomes" id="UP000032900">
    <property type="component" value="Unassembled WGS sequence"/>
</dbReference>
<dbReference type="PANTHER" id="PTHR30097:SF4">
    <property type="entry name" value="SLR6042 PROTEIN"/>
    <property type="match status" value="1"/>
</dbReference>